<dbReference type="GO" id="GO:0008897">
    <property type="term" value="F:holo-[acyl-carrier-protein] synthase activity"/>
    <property type="evidence" value="ECO:0007669"/>
    <property type="project" value="InterPro"/>
</dbReference>
<dbReference type="Gene3D" id="3.90.470.20">
    <property type="entry name" value="4'-phosphopantetheinyl transferase domain"/>
    <property type="match status" value="1"/>
</dbReference>
<keyword evidence="5" id="KW-0460">Magnesium</keyword>
<evidence type="ECO:0000256" key="3">
    <source>
        <dbReference type="ARBA" id="ARBA00022723"/>
    </source>
</evidence>
<evidence type="ECO:0000256" key="5">
    <source>
        <dbReference type="ARBA" id="ARBA00022842"/>
    </source>
</evidence>
<proteinExistence type="inferred from homology"/>
<organism evidence="9 10">
    <name type="scientific">Plasmopara halstedii</name>
    <name type="common">Downy mildew of sunflower</name>
    <dbReference type="NCBI Taxonomy" id="4781"/>
    <lineage>
        <taxon>Eukaryota</taxon>
        <taxon>Sar</taxon>
        <taxon>Stramenopiles</taxon>
        <taxon>Oomycota</taxon>
        <taxon>Peronosporomycetes</taxon>
        <taxon>Peronosporales</taxon>
        <taxon>Peronosporaceae</taxon>
        <taxon>Plasmopara</taxon>
    </lineage>
</organism>
<evidence type="ECO:0000256" key="2">
    <source>
        <dbReference type="ARBA" id="ARBA00022679"/>
    </source>
</evidence>
<dbReference type="AlphaFoldDB" id="A0A0P1B123"/>
<dbReference type="SUPFAM" id="SSF56214">
    <property type="entry name" value="4'-phosphopantetheinyl transferase"/>
    <property type="match status" value="1"/>
</dbReference>
<evidence type="ECO:0000256" key="1">
    <source>
        <dbReference type="ARBA" id="ARBA00022516"/>
    </source>
</evidence>
<feature type="domain" description="4'-phosphopantetheinyl transferase" evidence="8">
    <location>
        <begin position="7"/>
        <end position="73"/>
    </location>
</feature>
<evidence type="ECO:0000313" key="10">
    <source>
        <dbReference type="Proteomes" id="UP000054928"/>
    </source>
</evidence>
<evidence type="ECO:0000256" key="7">
    <source>
        <dbReference type="ARBA" id="ARBA00023160"/>
    </source>
</evidence>
<keyword evidence="7" id="KW-0275">Fatty acid biosynthesis</keyword>
<dbReference type="InterPro" id="IPR037143">
    <property type="entry name" value="4-PPantetheinyl_Trfase_dom_sf"/>
</dbReference>
<keyword evidence="10" id="KW-1185">Reference proteome</keyword>
<dbReference type="GeneID" id="36401257"/>
<evidence type="ECO:0000256" key="4">
    <source>
        <dbReference type="ARBA" id="ARBA00022832"/>
    </source>
</evidence>
<dbReference type="NCBIfam" id="TIGR00556">
    <property type="entry name" value="pantethn_trn"/>
    <property type="match status" value="1"/>
</dbReference>
<sequence>MMRQVFGIGVDVALISRFERSFARFGERFLERAFHQEEIHEFRVRPSAERAMFLASRWAIKEATLKAFQYYRLQFPEIYAMRRGLDNCVIPTSLPVTQKSRALRLQFSGATEILAKRLQIVEPLVSISHDGDYAIAYVLLQQEVNSTAEKVE</sequence>
<dbReference type="OrthoDB" id="15433at2759"/>
<dbReference type="RefSeq" id="XP_024584746.1">
    <property type="nucleotide sequence ID" value="XM_024719449.1"/>
</dbReference>
<accession>A0A0P1B123</accession>
<evidence type="ECO:0000256" key="6">
    <source>
        <dbReference type="ARBA" id="ARBA00023098"/>
    </source>
</evidence>
<keyword evidence="2" id="KW-0808">Transferase</keyword>
<dbReference type="InterPro" id="IPR008278">
    <property type="entry name" value="4-PPantetheinyl_Trfase_dom"/>
</dbReference>
<reference evidence="10" key="1">
    <citation type="submission" date="2014-09" db="EMBL/GenBank/DDBJ databases">
        <authorList>
            <person name="Sharma Rahul"/>
            <person name="Thines Marco"/>
        </authorList>
    </citation>
    <scope>NUCLEOTIDE SEQUENCE [LARGE SCALE GENOMIC DNA]</scope>
</reference>
<dbReference type="InterPro" id="IPR002582">
    <property type="entry name" value="ACPS"/>
</dbReference>
<dbReference type="STRING" id="4781.A0A0P1B123"/>
<dbReference type="Proteomes" id="UP000054928">
    <property type="component" value="Unassembled WGS sequence"/>
</dbReference>
<dbReference type="EMBL" id="CCYD01002939">
    <property type="protein sequence ID" value="CEG48377.1"/>
    <property type="molecule type" value="Genomic_DNA"/>
</dbReference>
<dbReference type="GO" id="GO:0006633">
    <property type="term" value="P:fatty acid biosynthetic process"/>
    <property type="evidence" value="ECO:0007669"/>
    <property type="project" value="UniProtKB-KW"/>
</dbReference>
<dbReference type="GO" id="GO:0000287">
    <property type="term" value="F:magnesium ion binding"/>
    <property type="evidence" value="ECO:0007669"/>
    <property type="project" value="InterPro"/>
</dbReference>
<dbReference type="OMA" id="GHTERGQ"/>
<name>A0A0P1B123_PLAHL</name>
<keyword evidence="6" id="KW-0443">Lipid metabolism</keyword>
<dbReference type="InterPro" id="IPR004568">
    <property type="entry name" value="Ppantetheine-prot_Trfase_dom"/>
</dbReference>
<keyword evidence="1" id="KW-0444">Lipid biosynthesis</keyword>
<evidence type="ECO:0000259" key="8">
    <source>
        <dbReference type="Pfam" id="PF01648"/>
    </source>
</evidence>
<dbReference type="Pfam" id="PF01648">
    <property type="entry name" value="ACPS"/>
    <property type="match status" value="1"/>
</dbReference>
<protein>
    <submittedName>
        <fullName evidence="9">Holo</fullName>
    </submittedName>
</protein>
<evidence type="ECO:0000313" key="9">
    <source>
        <dbReference type="EMBL" id="CEG48377.1"/>
    </source>
</evidence>
<keyword evidence="4" id="KW-0276">Fatty acid metabolism</keyword>
<keyword evidence="3" id="KW-0479">Metal-binding</keyword>
<dbReference type="HAMAP" id="MF_00101">
    <property type="entry name" value="AcpS"/>
    <property type="match status" value="1"/>
</dbReference>